<evidence type="ECO:0000256" key="4">
    <source>
        <dbReference type="ARBA" id="ARBA00023136"/>
    </source>
</evidence>
<accession>A0A5N1J4P3</accession>
<feature type="transmembrane region" description="Helical" evidence="5">
    <location>
        <begin position="192"/>
        <end position="213"/>
    </location>
</feature>
<dbReference type="Proteomes" id="UP000326570">
    <property type="component" value="Unassembled WGS sequence"/>
</dbReference>
<dbReference type="GO" id="GO:0012505">
    <property type="term" value="C:endomembrane system"/>
    <property type="evidence" value="ECO:0007669"/>
    <property type="project" value="UniProtKB-SubCell"/>
</dbReference>
<dbReference type="RefSeq" id="WP_150902014.1">
    <property type="nucleotide sequence ID" value="NZ_VTWT01000001.1"/>
</dbReference>
<keyword evidence="8" id="KW-1185">Reference proteome</keyword>
<reference evidence="7 8" key="1">
    <citation type="submission" date="2019-09" db="EMBL/GenBank/DDBJ databases">
        <title>Genome sequence of Adhaeribacter sp. M2.</title>
        <authorList>
            <person name="Srinivasan S."/>
        </authorList>
    </citation>
    <scope>NUCLEOTIDE SEQUENCE [LARGE SCALE GENOMIC DNA]</scope>
    <source>
        <strain evidence="7 8">M2</strain>
    </source>
</reference>
<dbReference type="SMART" id="SM00752">
    <property type="entry name" value="HTTM"/>
    <property type="match status" value="1"/>
</dbReference>
<feature type="transmembrane region" description="Helical" evidence="5">
    <location>
        <begin position="219"/>
        <end position="240"/>
    </location>
</feature>
<evidence type="ECO:0000313" key="8">
    <source>
        <dbReference type="Proteomes" id="UP000326570"/>
    </source>
</evidence>
<dbReference type="AlphaFoldDB" id="A0A5N1J4P3"/>
<dbReference type="PANTHER" id="PTHR39535">
    <property type="entry name" value="SPORULATION-DELAYING PROTEIN SDPB"/>
    <property type="match status" value="1"/>
</dbReference>
<protein>
    <recommendedName>
        <fullName evidence="6">HTTM-like domain-containing protein</fullName>
    </recommendedName>
</protein>
<evidence type="ECO:0000256" key="3">
    <source>
        <dbReference type="ARBA" id="ARBA00022989"/>
    </source>
</evidence>
<feature type="domain" description="HTTM-like" evidence="6">
    <location>
        <begin position="11"/>
        <end position="284"/>
    </location>
</feature>
<evidence type="ECO:0000313" key="7">
    <source>
        <dbReference type="EMBL" id="KAA9345871.1"/>
    </source>
</evidence>
<name>A0A5N1J4P3_9BACT</name>
<comment type="subcellular location">
    <subcellularLocation>
        <location evidence="1">Endomembrane system</location>
        <topology evidence="1">Multi-pass membrane protein</topology>
    </subcellularLocation>
</comment>
<evidence type="ECO:0000256" key="2">
    <source>
        <dbReference type="ARBA" id="ARBA00022692"/>
    </source>
</evidence>
<evidence type="ECO:0000256" key="5">
    <source>
        <dbReference type="SAM" id="Phobius"/>
    </source>
</evidence>
<comment type="caution">
    <text evidence="7">The sequence shown here is derived from an EMBL/GenBank/DDBJ whole genome shotgun (WGS) entry which is preliminary data.</text>
</comment>
<keyword evidence="4 5" id="KW-0472">Membrane</keyword>
<dbReference type="EMBL" id="VTWT01000001">
    <property type="protein sequence ID" value="KAA9345871.1"/>
    <property type="molecule type" value="Genomic_DNA"/>
</dbReference>
<feature type="transmembrane region" description="Helical" evidence="5">
    <location>
        <begin position="126"/>
        <end position="145"/>
    </location>
</feature>
<feature type="transmembrane region" description="Helical" evidence="5">
    <location>
        <begin position="247"/>
        <end position="271"/>
    </location>
</feature>
<dbReference type="PANTHER" id="PTHR39535:SF2">
    <property type="entry name" value="HTTM DOMAIN-CONTAINING PROTEIN"/>
    <property type="match status" value="1"/>
</dbReference>
<feature type="transmembrane region" description="Helical" evidence="5">
    <location>
        <begin position="12"/>
        <end position="32"/>
    </location>
</feature>
<dbReference type="InterPro" id="IPR052964">
    <property type="entry name" value="Sporulation_signal_mat"/>
</dbReference>
<organism evidence="7 8">
    <name type="scientific">Adhaeribacter soli</name>
    <dbReference type="NCBI Taxonomy" id="2607655"/>
    <lineage>
        <taxon>Bacteria</taxon>
        <taxon>Pseudomonadati</taxon>
        <taxon>Bacteroidota</taxon>
        <taxon>Cytophagia</taxon>
        <taxon>Cytophagales</taxon>
        <taxon>Hymenobacteraceae</taxon>
        <taxon>Adhaeribacter</taxon>
    </lineage>
</organism>
<feature type="transmembrane region" description="Helical" evidence="5">
    <location>
        <begin position="75"/>
        <end position="96"/>
    </location>
</feature>
<gene>
    <name evidence="7" type="ORF">F0P94_01960</name>
</gene>
<dbReference type="InterPro" id="IPR011020">
    <property type="entry name" value="HTTM-like"/>
</dbReference>
<feature type="transmembrane region" description="Helical" evidence="5">
    <location>
        <begin position="157"/>
        <end position="180"/>
    </location>
</feature>
<keyword evidence="3 5" id="KW-1133">Transmembrane helix</keyword>
<keyword evidence="2 5" id="KW-0812">Transmembrane</keyword>
<evidence type="ECO:0000259" key="6">
    <source>
        <dbReference type="SMART" id="SM00752"/>
    </source>
</evidence>
<sequence>MNYLRLYFQKTFTLDLRALGLLRIGLGALLLIDLYTRATDLEAHYSNSGTLPLPVLFEHAWNPFFFSFHTSSGLWQIQALYFILAAVFAIALMLGYKTRLATILSWAFLVSLQNRNPMILQGGDDLVRMLLFWGIFLPWGTFYSLDTRKSCPPENTQYFSAATVALVLQIFLLYFCTALLKHAPEWRLEGTAIYYALSLDQILLPVGKLLYPFYDELKYLTFAVYYTELLLPFLLLVPVYNSFFRMLVIGALAGLHLGISLTLFVGLFYLINLISLLGLIPTRQMDWIERKLLPPVSGLCNRAIDFCSRQAYPFSLQGSFGISCNPKHLGHINYIREGLVTFILAYTIWWNLDNTPQRPVKMPEDVRWLGYWLRVDQNWGMFSPAVFKDDGWYILEGKTTAGKLKDLNRNGLDLTYEKPEAVVSLFKNDRWRKYSENYLFVNTSWMRPYYCNYMMRIWNESVAPEDQVKQLEVIYMKEVTLDHYKTAPVKREVLCSCGEELPDTRLVEAQKEEAPLASH</sequence>
<proteinExistence type="predicted"/>
<evidence type="ECO:0000256" key="1">
    <source>
        <dbReference type="ARBA" id="ARBA00004127"/>
    </source>
</evidence>